<dbReference type="RefSeq" id="WP_208344904.1">
    <property type="nucleotide sequence ID" value="NZ_CAWQFN010000552.1"/>
</dbReference>
<dbReference type="Proteomes" id="UP000667802">
    <property type="component" value="Unassembled WGS sequence"/>
</dbReference>
<name>A0AAP5I755_9CYAN</name>
<evidence type="ECO:0000313" key="1">
    <source>
        <dbReference type="EMBL" id="MDR9894852.1"/>
    </source>
</evidence>
<reference evidence="2" key="1">
    <citation type="journal article" date="2021" name="Science">
        <title>Hunting the eagle killer: A cyanobacterial neurotoxin causes vacuolar myelinopathy.</title>
        <authorList>
            <person name="Breinlinger S."/>
            <person name="Phillips T.J."/>
            <person name="Haram B.N."/>
            <person name="Mares J."/>
            <person name="Martinez Yerena J.A."/>
            <person name="Hrouzek P."/>
            <person name="Sobotka R."/>
            <person name="Henderson W.M."/>
            <person name="Schmieder P."/>
            <person name="Williams S.M."/>
            <person name="Lauderdale J.D."/>
            <person name="Wilde H.D."/>
            <person name="Gerrin W."/>
            <person name="Kust A."/>
            <person name="Washington J.W."/>
            <person name="Wagner C."/>
            <person name="Geier B."/>
            <person name="Liebeke M."/>
            <person name="Enke H."/>
            <person name="Niedermeyer T.H.J."/>
            <person name="Wilde S.B."/>
        </authorList>
    </citation>
    <scope>NUCLEOTIDE SEQUENCE [LARGE SCALE GENOMIC DNA]</scope>
    <source>
        <strain evidence="2">Thurmond2011</strain>
    </source>
</reference>
<accession>A0AAP5I755</accession>
<dbReference type="AlphaFoldDB" id="A0AAP5I755"/>
<gene>
    <name evidence="1" type="ORF">G7B40_009780</name>
</gene>
<evidence type="ECO:0000313" key="2">
    <source>
        <dbReference type="Proteomes" id="UP000667802"/>
    </source>
</evidence>
<dbReference type="EMBL" id="JAALHA020000003">
    <property type="protein sequence ID" value="MDR9894852.1"/>
    <property type="molecule type" value="Genomic_DNA"/>
</dbReference>
<protein>
    <submittedName>
        <fullName evidence="1">Uncharacterized protein</fullName>
    </submittedName>
</protein>
<keyword evidence="2" id="KW-1185">Reference proteome</keyword>
<comment type="caution">
    <text evidence="1">The sequence shown here is derived from an EMBL/GenBank/DDBJ whole genome shotgun (WGS) entry which is preliminary data.</text>
</comment>
<sequence length="88" mass="10430">MPYIKRYIDKLSNSSNGKFILFSKQDRIHLELTYKLITDIQNKDFDINLKTALNVLVTYQEWYHWLFTMFGFTEPAREASLNGRVHAA</sequence>
<proteinExistence type="predicted"/>
<organism evidence="1 2">
    <name type="scientific">Aetokthonos hydrillicola Thurmond2011</name>
    <dbReference type="NCBI Taxonomy" id="2712845"/>
    <lineage>
        <taxon>Bacteria</taxon>
        <taxon>Bacillati</taxon>
        <taxon>Cyanobacteriota</taxon>
        <taxon>Cyanophyceae</taxon>
        <taxon>Nostocales</taxon>
        <taxon>Hapalosiphonaceae</taxon>
        <taxon>Aetokthonos</taxon>
    </lineage>
</organism>